<dbReference type="SUPFAM" id="SSF46785">
    <property type="entry name" value="Winged helix' DNA-binding domain"/>
    <property type="match status" value="1"/>
</dbReference>
<dbReference type="InterPro" id="IPR036388">
    <property type="entry name" value="WH-like_DNA-bd_sf"/>
</dbReference>
<dbReference type="InterPro" id="IPR039422">
    <property type="entry name" value="MarR/SlyA-like"/>
</dbReference>
<dbReference type="Proteomes" id="UP000076976">
    <property type="component" value="Unassembled WGS sequence"/>
</dbReference>
<keyword evidence="3" id="KW-1185">Reference proteome</keyword>
<comment type="caution">
    <text evidence="2">The sequence shown here is derived from an EMBL/GenBank/DDBJ whole genome shotgun (WGS) entry which is preliminary data.</text>
</comment>
<proteinExistence type="predicted"/>
<reference evidence="2 3" key="1">
    <citation type="submission" date="2016-01" db="EMBL/GenBank/DDBJ databases">
        <title>Janibacter melonis strain CD11_4 genome sequencing and assembly.</title>
        <authorList>
            <person name="Nair G.R."/>
            <person name="Kaur G."/>
            <person name="Chander A.M."/>
            <person name="Mayilraj S."/>
        </authorList>
    </citation>
    <scope>NUCLEOTIDE SEQUENCE [LARGE SCALE GENOMIC DNA]</scope>
    <source>
        <strain evidence="2 3">CD11-4</strain>
    </source>
</reference>
<dbReference type="PANTHER" id="PTHR33164">
    <property type="entry name" value="TRANSCRIPTIONAL REGULATOR, MARR FAMILY"/>
    <property type="match status" value="1"/>
</dbReference>
<protein>
    <recommendedName>
        <fullName evidence="1">HTH marR-type domain-containing protein</fullName>
    </recommendedName>
</protein>
<evidence type="ECO:0000313" key="2">
    <source>
        <dbReference type="EMBL" id="OAB88703.1"/>
    </source>
</evidence>
<dbReference type="GO" id="GO:0003700">
    <property type="term" value="F:DNA-binding transcription factor activity"/>
    <property type="evidence" value="ECO:0007669"/>
    <property type="project" value="InterPro"/>
</dbReference>
<evidence type="ECO:0000259" key="1">
    <source>
        <dbReference type="SMART" id="SM00347"/>
    </source>
</evidence>
<evidence type="ECO:0000313" key="3">
    <source>
        <dbReference type="Proteomes" id="UP000076976"/>
    </source>
</evidence>
<name>A0A176QG66_9MICO</name>
<dbReference type="InterPro" id="IPR000835">
    <property type="entry name" value="HTH_MarR-typ"/>
</dbReference>
<dbReference type="Gene3D" id="1.10.10.10">
    <property type="entry name" value="Winged helix-like DNA-binding domain superfamily/Winged helix DNA-binding domain"/>
    <property type="match status" value="1"/>
</dbReference>
<dbReference type="SMART" id="SM00347">
    <property type="entry name" value="HTH_MARR"/>
    <property type="match status" value="1"/>
</dbReference>
<dbReference type="EMBL" id="LQZG01000001">
    <property type="protein sequence ID" value="OAB88703.1"/>
    <property type="molecule type" value="Genomic_DNA"/>
</dbReference>
<feature type="domain" description="HTH marR-type" evidence="1">
    <location>
        <begin position="33"/>
        <end position="132"/>
    </location>
</feature>
<dbReference type="AlphaFoldDB" id="A0A176QG66"/>
<organism evidence="2 3">
    <name type="scientific">Janibacter melonis</name>
    <dbReference type="NCBI Taxonomy" id="262209"/>
    <lineage>
        <taxon>Bacteria</taxon>
        <taxon>Bacillati</taxon>
        <taxon>Actinomycetota</taxon>
        <taxon>Actinomycetes</taxon>
        <taxon>Micrococcales</taxon>
        <taxon>Intrasporangiaceae</taxon>
        <taxon>Janibacter</taxon>
    </lineage>
</organism>
<sequence length="150" mass="15678">MNEGTTGRGGPSTSSPARSLRTLVQVAAGVPGAMARRAGFSHNEMAVLDLLSDAPHGPAEIARALSVSSAAASGIVDRLVARGYAVRTPHPEDGRRTLVEISDAGRTEMLGHLLPMLGPLQALDEAMTDADRAAVQRYLDGATQAIRRLL</sequence>
<dbReference type="PANTHER" id="PTHR33164:SF43">
    <property type="entry name" value="HTH-TYPE TRANSCRIPTIONAL REPRESSOR YETL"/>
    <property type="match status" value="1"/>
</dbReference>
<accession>A0A176QG66</accession>
<dbReference type="InterPro" id="IPR036390">
    <property type="entry name" value="WH_DNA-bd_sf"/>
</dbReference>
<dbReference type="Pfam" id="PF12802">
    <property type="entry name" value="MarR_2"/>
    <property type="match status" value="1"/>
</dbReference>
<dbReference type="STRING" id="262209.AWH69_02630"/>
<dbReference type="GO" id="GO:0006950">
    <property type="term" value="P:response to stress"/>
    <property type="evidence" value="ECO:0007669"/>
    <property type="project" value="TreeGrafter"/>
</dbReference>
<gene>
    <name evidence="2" type="ORF">AWH69_02630</name>
</gene>